<dbReference type="GO" id="GO:0005743">
    <property type="term" value="C:mitochondrial inner membrane"/>
    <property type="evidence" value="ECO:0007669"/>
    <property type="project" value="InterPro"/>
</dbReference>
<evidence type="ECO:0000313" key="2">
    <source>
        <dbReference type="Proteomes" id="UP001415857"/>
    </source>
</evidence>
<protein>
    <submittedName>
        <fullName evidence="1">Uncharacterized protein</fullName>
    </submittedName>
</protein>
<organism evidence="1 2">
    <name type="scientific">Liquidambar formosana</name>
    <name type="common">Formosan gum</name>
    <dbReference type="NCBI Taxonomy" id="63359"/>
    <lineage>
        <taxon>Eukaryota</taxon>
        <taxon>Viridiplantae</taxon>
        <taxon>Streptophyta</taxon>
        <taxon>Embryophyta</taxon>
        <taxon>Tracheophyta</taxon>
        <taxon>Spermatophyta</taxon>
        <taxon>Magnoliopsida</taxon>
        <taxon>eudicotyledons</taxon>
        <taxon>Gunneridae</taxon>
        <taxon>Pentapetalae</taxon>
        <taxon>Saxifragales</taxon>
        <taxon>Altingiaceae</taxon>
        <taxon>Liquidambar</taxon>
    </lineage>
</organism>
<dbReference type="AlphaFoldDB" id="A0AAP0NDL8"/>
<sequence length="90" mass="9868">MAGGHGGSTTYKGVTLHHPKRWHTITGKGMCAMMWVGDILGRAMKIIPLVTDMNMSEMKGRLVIADRKLAKEDGERTTTPAMALVNEWGN</sequence>
<accession>A0AAP0NDL8</accession>
<reference evidence="1 2" key="1">
    <citation type="journal article" date="2024" name="Plant J.">
        <title>Genome sequences and population genomics reveal climatic adaptation and genomic divergence between two closely related sweetgum species.</title>
        <authorList>
            <person name="Xu W.Q."/>
            <person name="Ren C.Q."/>
            <person name="Zhang X.Y."/>
            <person name="Comes H.P."/>
            <person name="Liu X.H."/>
            <person name="Li Y.G."/>
            <person name="Kettle C.J."/>
            <person name="Jalonen R."/>
            <person name="Gaisberger H."/>
            <person name="Ma Y.Z."/>
            <person name="Qiu Y.X."/>
        </authorList>
    </citation>
    <scope>NUCLEOTIDE SEQUENCE [LARGE SCALE GENOMIC DNA]</scope>
    <source>
        <strain evidence="1">Hangzhou</strain>
    </source>
</reference>
<dbReference type="PANTHER" id="PTHR36987">
    <property type="entry name" value="NADH DEHYDROGENASE [UBIQUINONE] 1 BETA SUBCOMPLEX SUBUNIT 2-LIKE"/>
    <property type="match status" value="1"/>
</dbReference>
<dbReference type="InterPro" id="IPR044980">
    <property type="entry name" value="NDUFB2_plant/fungi"/>
</dbReference>
<name>A0AAP0NDL8_LIQFO</name>
<gene>
    <name evidence="1" type="ORF">L1049_026404</name>
</gene>
<proteinExistence type="predicted"/>
<dbReference type="GO" id="GO:0045271">
    <property type="term" value="C:respiratory chain complex I"/>
    <property type="evidence" value="ECO:0007669"/>
    <property type="project" value="InterPro"/>
</dbReference>
<dbReference type="Proteomes" id="UP001415857">
    <property type="component" value="Unassembled WGS sequence"/>
</dbReference>
<dbReference type="PANTHER" id="PTHR36987:SF1">
    <property type="entry name" value="NADH DEHYDROGENASE [UBIQUINONE] 1 BETA SUBCOMPLEX SUBUNIT 2"/>
    <property type="match status" value="1"/>
</dbReference>
<dbReference type="EMBL" id="JBBPBK010000014">
    <property type="protein sequence ID" value="KAK9270818.1"/>
    <property type="molecule type" value="Genomic_DNA"/>
</dbReference>
<keyword evidence="2" id="KW-1185">Reference proteome</keyword>
<comment type="caution">
    <text evidence="1">The sequence shown here is derived from an EMBL/GenBank/DDBJ whole genome shotgun (WGS) entry which is preliminary data.</text>
</comment>
<evidence type="ECO:0000313" key="1">
    <source>
        <dbReference type="EMBL" id="KAK9270818.1"/>
    </source>
</evidence>